<name>A0A5K7ZBX3_9BACT</name>
<keyword evidence="3" id="KW-0269">Exonuclease</keyword>
<dbReference type="Proteomes" id="UP000427769">
    <property type="component" value="Chromosome"/>
</dbReference>
<reference evidence="5 6" key="1">
    <citation type="submission" date="2019-11" db="EMBL/GenBank/DDBJ databases">
        <title>Comparative genomics of hydrocarbon-degrading Desulfosarcina strains.</title>
        <authorList>
            <person name="Watanabe M."/>
            <person name="Kojima H."/>
            <person name="Fukui M."/>
        </authorList>
    </citation>
    <scope>NUCLEOTIDE SEQUENCE [LARGE SCALE GENOMIC DNA]</scope>
    <source>
        <strain evidence="5 6">PP31</strain>
    </source>
</reference>
<organism evidence="5 6">
    <name type="scientific">Desulfosarcina widdelii</name>
    <dbReference type="NCBI Taxonomy" id="947919"/>
    <lineage>
        <taxon>Bacteria</taxon>
        <taxon>Pseudomonadati</taxon>
        <taxon>Thermodesulfobacteriota</taxon>
        <taxon>Desulfobacteria</taxon>
        <taxon>Desulfobacterales</taxon>
        <taxon>Desulfosarcinaceae</taxon>
        <taxon>Desulfosarcina</taxon>
    </lineage>
</organism>
<evidence type="ECO:0000256" key="1">
    <source>
        <dbReference type="ARBA" id="ARBA00022722"/>
    </source>
</evidence>
<dbReference type="OrthoDB" id="9804290at2"/>
<sequence>MLLPARFMNRLLRFKLRRRTLPPLAAANLDALDHLDITRPAASYTYTVVDLETTGLDTRKSSVVSIGAFKVIDGRIHLGRMFDQLVNPGHTVVSEAIKVHGLVPSMLVSAPSGPEALDRFLTFLGSDIMVAHPAWFDIAFLNRLMLARYGFRLQNIVIDSRLLCERLLLPHILPLPRKPGLQENRITNPARSFPTANLETISQHLGIRIYRRHSATGDALATAMILQRCLMKLKQNGQEQLGDLIRVGTLGLMNTK</sequence>
<evidence type="ECO:0000256" key="3">
    <source>
        <dbReference type="ARBA" id="ARBA00022839"/>
    </source>
</evidence>
<dbReference type="InterPro" id="IPR013520">
    <property type="entry name" value="Ribonucl_H"/>
</dbReference>
<dbReference type="SUPFAM" id="SSF53098">
    <property type="entry name" value="Ribonuclease H-like"/>
    <property type="match status" value="1"/>
</dbReference>
<dbReference type="GO" id="GO:0008408">
    <property type="term" value="F:3'-5' exonuclease activity"/>
    <property type="evidence" value="ECO:0007669"/>
    <property type="project" value="TreeGrafter"/>
</dbReference>
<feature type="domain" description="Exonuclease" evidence="4">
    <location>
        <begin position="45"/>
        <end position="235"/>
    </location>
</feature>
<keyword evidence="1" id="KW-0540">Nuclease</keyword>
<dbReference type="GO" id="GO:0003677">
    <property type="term" value="F:DNA binding"/>
    <property type="evidence" value="ECO:0007669"/>
    <property type="project" value="InterPro"/>
</dbReference>
<evidence type="ECO:0000256" key="2">
    <source>
        <dbReference type="ARBA" id="ARBA00022801"/>
    </source>
</evidence>
<gene>
    <name evidence="5" type="ORF">DSCW_33710</name>
</gene>
<proteinExistence type="predicted"/>
<dbReference type="GO" id="GO:0006260">
    <property type="term" value="P:DNA replication"/>
    <property type="evidence" value="ECO:0007669"/>
    <property type="project" value="InterPro"/>
</dbReference>
<evidence type="ECO:0000313" key="6">
    <source>
        <dbReference type="Proteomes" id="UP000427769"/>
    </source>
</evidence>
<keyword evidence="6" id="KW-1185">Reference proteome</keyword>
<dbReference type="GO" id="GO:0003887">
    <property type="term" value="F:DNA-directed DNA polymerase activity"/>
    <property type="evidence" value="ECO:0007669"/>
    <property type="project" value="InterPro"/>
</dbReference>
<dbReference type="KEGG" id="dwd:DSCW_33710"/>
<dbReference type="GO" id="GO:0005829">
    <property type="term" value="C:cytosol"/>
    <property type="evidence" value="ECO:0007669"/>
    <property type="project" value="TreeGrafter"/>
</dbReference>
<dbReference type="InterPro" id="IPR006054">
    <property type="entry name" value="DnaQ"/>
</dbReference>
<dbReference type="NCBIfam" id="TIGR00573">
    <property type="entry name" value="dnaq"/>
    <property type="match status" value="1"/>
</dbReference>
<evidence type="ECO:0000259" key="4">
    <source>
        <dbReference type="SMART" id="SM00479"/>
    </source>
</evidence>
<dbReference type="SMART" id="SM00479">
    <property type="entry name" value="EXOIII"/>
    <property type="match status" value="1"/>
</dbReference>
<protein>
    <submittedName>
        <fullName evidence="5">DNA polymerase III subunit epsilon</fullName>
    </submittedName>
</protein>
<dbReference type="InterPro" id="IPR012337">
    <property type="entry name" value="RNaseH-like_sf"/>
</dbReference>
<dbReference type="CDD" id="cd06127">
    <property type="entry name" value="DEDDh"/>
    <property type="match status" value="1"/>
</dbReference>
<accession>A0A5K7ZBX3</accession>
<dbReference type="EMBL" id="AP021875">
    <property type="protein sequence ID" value="BBO75954.1"/>
    <property type="molecule type" value="Genomic_DNA"/>
</dbReference>
<dbReference type="RefSeq" id="WP_155304825.1">
    <property type="nucleotide sequence ID" value="NZ_AP021875.1"/>
</dbReference>
<evidence type="ECO:0000313" key="5">
    <source>
        <dbReference type="EMBL" id="BBO75954.1"/>
    </source>
</evidence>
<dbReference type="Pfam" id="PF00929">
    <property type="entry name" value="RNase_T"/>
    <property type="match status" value="1"/>
</dbReference>
<dbReference type="Gene3D" id="3.30.420.10">
    <property type="entry name" value="Ribonuclease H-like superfamily/Ribonuclease H"/>
    <property type="match status" value="1"/>
</dbReference>
<dbReference type="PANTHER" id="PTHR30231:SF4">
    <property type="entry name" value="PROTEIN NEN2"/>
    <property type="match status" value="1"/>
</dbReference>
<dbReference type="AlphaFoldDB" id="A0A5K7ZBX3"/>
<dbReference type="InterPro" id="IPR036397">
    <property type="entry name" value="RNaseH_sf"/>
</dbReference>
<dbReference type="PANTHER" id="PTHR30231">
    <property type="entry name" value="DNA POLYMERASE III SUBUNIT EPSILON"/>
    <property type="match status" value="1"/>
</dbReference>
<keyword evidence="2" id="KW-0378">Hydrolase</keyword>